<keyword evidence="4" id="KW-0539">Nucleus</keyword>
<gene>
    <name evidence="12" type="ORF">BK809_0007544</name>
    <name evidence="10" type="ORF">SLS55_008281</name>
    <name evidence="11" type="ORF">UCDDS831_g01512</name>
</gene>
<keyword evidence="2" id="KW-0690">Ribosome biogenesis</keyword>
<dbReference type="InterPro" id="IPR029060">
    <property type="entry name" value="PIN-like_dom_sf"/>
</dbReference>
<dbReference type="SUPFAM" id="SSF88723">
    <property type="entry name" value="PIN domain-like"/>
    <property type="match status" value="1"/>
</dbReference>
<evidence type="ECO:0000313" key="13">
    <source>
        <dbReference type="Proteomes" id="UP000034182"/>
    </source>
</evidence>
<dbReference type="EMBL" id="MSZU01000076">
    <property type="protein sequence ID" value="OMP87458.1"/>
    <property type="molecule type" value="Genomic_DNA"/>
</dbReference>
<dbReference type="Proteomes" id="UP001430584">
    <property type="component" value="Unassembled WGS sequence"/>
</dbReference>
<dbReference type="InterPro" id="IPR057776">
    <property type="entry name" value="UTP23_sensor"/>
</dbReference>
<dbReference type="InterPro" id="IPR006984">
    <property type="entry name" value="Fcf1/UTP23"/>
</dbReference>
<evidence type="ECO:0000256" key="4">
    <source>
        <dbReference type="ARBA" id="ARBA00023242"/>
    </source>
</evidence>
<reference evidence="12 14" key="3">
    <citation type="submission" date="2017-01" db="EMBL/GenBank/DDBJ databases">
        <title>Draft genome sequence of Diplodia seriata F98.1, a fungal species involved in grapevine trunk diseases.</title>
        <authorList>
            <person name="Robert-Siegwald G."/>
            <person name="Vallet J."/>
            <person name="Abou-Mansour E."/>
            <person name="Xu J."/>
            <person name="Rey P."/>
            <person name="Bertsch C."/>
            <person name="Rego C."/>
            <person name="Larignon P."/>
            <person name="Fontaine F."/>
            <person name="Lebrun M.-H."/>
        </authorList>
    </citation>
    <scope>NUCLEOTIDE SEQUENCE [LARGE SCALE GENOMIC DNA]</scope>
    <source>
        <strain evidence="12 14">F98.1</strain>
    </source>
</reference>
<reference evidence="11 13" key="2">
    <citation type="submission" date="2015-05" db="EMBL/GenBank/DDBJ databases">
        <title>Distinctive expansion of gene families associated with plant cell wall degradation and secondary metabolism in the genomes of grapevine trunk pathogens.</title>
        <authorList>
            <person name="Lawrence D.P."/>
            <person name="Travadon R."/>
            <person name="Rolshausen P.E."/>
            <person name="Baumgartner K."/>
        </authorList>
    </citation>
    <scope>NUCLEOTIDE SEQUENCE [LARGE SCALE GENOMIC DNA]</scope>
    <source>
        <strain evidence="11">DS831</strain>
    </source>
</reference>
<evidence type="ECO:0000256" key="2">
    <source>
        <dbReference type="ARBA" id="ARBA00022517"/>
    </source>
</evidence>
<feature type="region of interest" description="Disordered" evidence="8">
    <location>
        <begin position="159"/>
        <end position="291"/>
    </location>
</feature>
<reference evidence="11 13" key="1">
    <citation type="submission" date="2015-03" db="EMBL/GenBank/DDBJ databases">
        <authorList>
            <person name="Morales-Cruz A."/>
            <person name="Amrine K.C."/>
            <person name="Cantu D."/>
        </authorList>
    </citation>
    <scope>NUCLEOTIDE SEQUENCE [LARGE SCALE GENOMIC DNA]</scope>
    <source>
        <strain evidence="11">DS831</strain>
    </source>
</reference>
<feature type="compositionally biased region" description="Low complexity" evidence="8">
    <location>
        <begin position="281"/>
        <end position="291"/>
    </location>
</feature>
<dbReference type="GO" id="GO:0006364">
    <property type="term" value="P:rRNA processing"/>
    <property type="evidence" value="ECO:0007669"/>
    <property type="project" value="UniProtKB-KW"/>
</dbReference>
<evidence type="ECO:0000313" key="10">
    <source>
        <dbReference type="EMBL" id="KAL0257468.1"/>
    </source>
</evidence>
<dbReference type="Gene3D" id="3.40.50.1010">
    <property type="entry name" value="5'-nuclease"/>
    <property type="match status" value="1"/>
</dbReference>
<dbReference type="Proteomes" id="UP000034182">
    <property type="component" value="Unassembled WGS sequence"/>
</dbReference>
<dbReference type="AlphaFoldDB" id="A0A0G2ETE4"/>
<sequence>MRGKRAKQYRKLMHQYALTFGFREPYQVLVDSEIVLDSTRMKIDLASYLERTLQGKVKPMITQCSMRHLYAAKDQVAIGHAQAFERRRCNHHTLDEPLSTLDCVKSVVDPKDSKTNKHRYVVASQEQPLRSYLRKIPGVPLIYINRSVMIMEPMAGATEDVRDRTETEKFRAGLKTRPTAATAATPKRKRSEDGEGSNDDTDMEDAPAQPEPKKKKRTGPKAPNPLSAKKPKKRSEQQTQKTSDKPPNADKPTGEGATSEEQAKRKRKRKNKAAKADGEAPEQAEQIAQAA</sequence>
<reference evidence="10 15" key="4">
    <citation type="submission" date="2024-02" db="EMBL/GenBank/DDBJ databases">
        <title>De novo assembly and annotation of 12 fungi associated with fruit tree decline syndrome in Ontario, Canada.</title>
        <authorList>
            <person name="Sulman M."/>
            <person name="Ellouze W."/>
            <person name="Ilyukhin E."/>
        </authorList>
    </citation>
    <scope>NUCLEOTIDE SEQUENCE [LARGE SCALE GENOMIC DNA]</scope>
    <source>
        <strain evidence="10 15">FDS-637</strain>
    </source>
</reference>
<evidence type="ECO:0000313" key="15">
    <source>
        <dbReference type="Proteomes" id="UP001430584"/>
    </source>
</evidence>
<dbReference type="EMBL" id="JAJVCZ030000008">
    <property type="protein sequence ID" value="KAL0257468.1"/>
    <property type="molecule type" value="Genomic_DNA"/>
</dbReference>
<dbReference type="STRING" id="420778.A0A0G2ETE4"/>
<evidence type="ECO:0000259" key="9">
    <source>
        <dbReference type="Pfam" id="PF24779"/>
    </source>
</evidence>
<evidence type="ECO:0000256" key="5">
    <source>
        <dbReference type="ARBA" id="ARBA00037300"/>
    </source>
</evidence>
<proteinExistence type="inferred from homology"/>
<name>A0A0G2ETE4_9PEZI</name>
<dbReference type="CDD" id="cd09865">
    <property type="entry name" value="PIN_ScUtp23p-like"/>
    <property type="match status" value="1"/>
</dbReference>
<dbReference type="FunFam" id="3.40.50.1010:FF:000006">
    <property type="entry name" value="rRNA-processing protein UTP23 homolog"/>
    <property type="match status" value="1"/>
</dbReference>
<dbReference type="Pfam" id="PF24779">
    <property type="entry name" value="UTP23_sensor"/>
    <property type="match status" value="1"/>
</dbReference>
<evidence type="ECO:0000313" key="11">
    <source>
        <dbReference type="EMBL" id="KKY26002.1"/>
    </source>
</evidence>
<feature type="domain" description="UTP23 sensor motif region" evidence="9">
    <location>
        <begin position="214"/>
        <end position="233"/>
    </location>
</feature>
<keyword evidence="3" id="KW-0698">rRNA processing</keyword>
<keyword evidence="15" id="KW-1185">Reference proteome</keyword>
<comment type="function">
    <text evidence="5">Involved in rRNA-processing and ribosome biogenesis.</text>
</comment>
<evidence type="ECO:0000256" key="1">
    <source>
        <dbReference type="ARBA" id="ARBA00004604"/>
    </source>
</evidence>
<feature type="compositionally biased region" description="Basic and acidic residues" evidence="8">
    <location>
        <begin position="159"/>
        <end position="171"/>
    </location>
</feature>
<dbReference type="PANTHER" id="PTHR12416">
    <property type="entry name" value="RRNA-PROCESSING PROTEIN UTP23 HOMOLOG"/>
    <property type="match status" value="1"/>
</dbReference>
<dbReference type="GO" id="GO:0032040">
    <property type="term" value="C:small-subunit processome"/>
    <property type="evidence" value="ECO:0007669"/>
    <property type="project" value="InterPro"/>
</dbReference>
<comment type="similarity">
    <text evidence="6">Belongs to the UTP23/FCF1 family. UTP23 subfamily.</text>
</comment>
<dbReference type="EMBL" id="LAQI01000033">
    <property type="protein sequence ID" value="KKY26002.1"/>
    <property type="molecule type" value="Genomic_DNA"/>
</dbReference>
<evidence type="ECO:0000256" key="3">
    <source>
        <dbReference type="ARBA" id="ARBA00022552"/>
    </source>
</evidence>
<evidence type="ECO:0000256" key="7">
    <source>
        <dbReference type="ARBA" id="ARBA00076388"/>
    </source>
</evidence>
<evidence type="ECO:0000256" key="8">
    <source>
        <dbReference type="SAM" id="MobiDB-lite"/>
    </source>
</evidence>
<accession>A0A0G2ETE4</accession>
<comment type="caution">
    <text evidence="11">The sequence shown here is derived from an EMBL/GenBank/DDBJ whole genome shotgun (WGS) entry which is preliminary data.</text>
</comment>
<feature type="compositionally biased region" description="Basic residues" evidence="8">
    <location>
        <begin position="264"/>
        <end position="273"/>
    </location>
</feature>
<feature type="compositionally biased region" description="Acidic residues" evidence="8">
    <location>
        <begin position="194"/>
        <end position="205"/>
    </location>
</feature>
<evidence type="ECO:0000313" key="12">
    <source>
        <dbReference type="EMBL" id="OMP87458.1"/>
    </source>
</evidence>
<dbReference type="Pfam" id="PF04900">
    <property type="entry name" value="Fcf1"/>
    <property type="match status" value="1"/>
</dbReference>
<comment type="subcellular location">
    <subcellularLocation>
        <location evidence="1">Nucleus</location>
        <location evidence="1">Nucleolus</location>
    </subcellularLocation>
</comment>
<dbReference type="Proteomes" id="UP000190776">
    <property type="component" value="Unassembled WGS sequence"/>
</dbReference>
<dbReference type="OrthoDB" id="25675at2759"/>
<evidence type="ECO:0000313" key="14">
    <source>
        <dbReference type="Proteomes" id="UP000190776"/>
    </source>
</evidence>
<organism evidence="11 13">
    <name type="scientific">Diplodia seriata</name>
    <dbReference type="NCBI Taxonomy" id="420778"/>
    <lineage>
        <taxon>Eukaryota</taxon>
        <taxon>Fungi</taxon>
        <taxon>Dikarya</taxon>
        <taxon>Ascomycota</taxon>
        <taxon>Pezizomycotina</taxon>
        <taxon>Dothideomycetes</taxon>
        <taxon>Dothideomycetes incertae sedis</taxon>
        <taxon>Botryosphaeriales</taxon>
        <taxon>Botryosphaeriaceae</taxon>
        <taxon>Diplodia</taxon>
    </lineage>
</organism>
<protein>
    <recommendedName>
        <fullName evidence="7">U three protein 23</fullName>
    </recommendedName>
</protein>
<feature type="compositionally biased region" description="Low complexity" evidence="8">
    <location>
        <begin position="175"/>
        <end position="185"/>
    </location>
</feature>
<evidence type="ECO:0000256" key="6">
    <source>
        <dbReference type="ARBA" id="ARBA00038503"/>
    </source>
</evidence>